<dbReference type="NCBIfam" id="TIGR02432">
    <property type="entry name" value="lysidine_TilS_N"/>
    <property type="match status" value="1"/>
</dbReference>
<keyword evidence="2 8" id="KW-0963">Cytoplasm</keyword>
<dbReference type="PANTHER" id="PTHR43033:SF1">
    <property type="entry name" value="TRNA(ILE)-LYSIDINE SYNTHASE-RELATED"/>
    <property type="match status" value="1"/>
</dbReference>
<comment type="caution">
    <text evidence="10">The sequence shown here is derived from an EMBL/GenBank/DDBJ whole genome shotgun (WGS) entry which is preliminary data.</text>
</comment>
<feature type="binding site" evidence="8">
    <location>
        <begin position="26"/>
        <end position="31"/>
    </location>
    <ligand>
        <name>ATP</name>
        <dbReference type="ChEBI" id="CHEBI:30616"/>
    </ligand>
</feature>
<evidence type="ECO:0000313" key="10">
    <source>
        <dbReference type="EMBL" id="RKS23100.1"/>
    </source>
</evidence>
<keyword evidence="5 8" id="KW-0547">Nucleotide-binding</keyword>
<name>A0A495MCN3_9FLAO</name>
<accession>A0A495MCN3</accession>
<evidence type="ECO:0000256" key="3">
    <source>
        <dbReference type="ARBA" id="ARBA00022598"/>
    </source>
</evidence>
<feature type="domain" description="Lysidine-tRNA(Ile) synthetase C-terminal" evidence="9">
    <location>
        <begin position="358"/>
        <end position="430"/>
    </location>
</feature>
<dbReference type="EC" id="6.3.4.19" evidence="8"/>
<dbReference type="GO" id="GO:0032267">
    <property type="term" value="F:tRNA(Ile)-lysidine synthase activity"/>
    <property type="evidence" value="ECO:0007669"/>
    <property type="project" value="UniProtKB-EC"/>
</dbReference>
<dbReference type="NCBIfam" id="TIGR02433">
    <property type="entry name" value="lysidine_TilS_C"/>
    <property type="match status" value="1"/>
</dbReference>
<dbReference type="GO" id="GO:0006400">
    <property type="term" value="P:tRNA modification"/>
    <property type="evidence" value="ECO:0007669"/>
    <property type="project" value="UniProtKB-UniRule"/>
</dbReference>
<dbReference type="Pfam" id="PF11734">
    <property type="entry name" value="TilS_C"/>
    <property type="match status" value="1"/>
</dbReference>
<comment type="domain">
    <text evidence="8">The N-terminal region contains the highly conserved SGGXDS motif, predicted to be a P-loop motif involved in ATP binding.</text>
</comment>
<dbReference type="SUPFAM" id="SSF52402">
    <property type="entry name" value="Adenine nucleotide alpha hydrolases-like"/>
    <property type="match status" value="1"/>
</dbReference>
<dbReference type="SMART" id="SM00977">
    <property type="entry name" value="TilS_C"/>
    <property type="match status" value="1"/>
</dbReference>
<evidence type="ECO:0000256" key="7">
    <source>
        <dbReference type="ARBA" id="ARBA00048539"/>
    </source>
</evidence>
<evidence type="ECO:0000256" key="1">
    <source>
        <dbReference type="ARBA" id="ARBA00004496"/>
    </source>
</evidence>
<dbReference type="SUPFAM" id="SSF56037">
    <property type="entry name" value="PheT/TilS domain"/>
    <property type="match status" value="1"/>
</dbReference>
<proteinExistence type="inferred from homology"/>
<evidence type="ECO:0000256" key="2">
    <source>
        <dbReference type="ARBA" id="ARBA00022490"/>
    </source>
</evidence>
<dbReference type="EMBL" id="RBLC01000002">
    <property type="protein sequence ID" value="RKS23100.1"/>
    <property type="molecule type" value="Genomic_DNA"/>
</dbReference>
<organism evidence="10 11">
    <name type="scientific">Flavobacterium endophyticum</name>
    <dbReference type="NCBI Taxonomy" id="1540163"/>
    <lineage>
        <taxon>Bacteria</taxon>
        <taxon>Pseudomonadati</taxon>
        <taxon>Bacteroidota</taxon>
        <taxon>Flavobacteriia</taxon>
        <taxon>Flavobacteriales</taxon>
        <taxon>Flavobacteriaceae</taxon>
        <taxon>Flavobacterium</taxon>
    </lineage>
</organism>
<dbReference type="PANTHER" id="PTHR43033">
    <property type="entry name" value="TRNA(ILE)-LYSIDINE SYNTHASE-RELATED"/>
    <property type="match status" value="1"/>
</dbReference>
<comment type="subcellular location">
    <subcellularLocation>
        <location evidence="1 8">Cytoplasm</location>
    </subcellularLocation>
</comment>
<reference evidence="10 11" key="1">
    <citation type="submission" date="2018-10" db="EMBL/GenBank/DDBJ databases">
        <title>Genomic Encyclopedia of Archaeal and Bacterial Type Strains, Phase II (KMG-II): from individual species to whole genera.</title>
        <authorList>
            <person name="Goeker M."/>
        </authorList>
    </citation>
    <scope>NUCLEOTIDE SEQUENCE [LARGE SCALE GENOMIC DNA]</scope>
    <source>
        <strain evidence="10 11">DSM 29537</strain>
    </source>
</reference>
<dbReference type="GO" id="GO:0005737">
    <property type="term" value="C:cytoplasm"/>
    <property type="evidence" value="ECO:0007669"/>
    <property type="project" value="UniProtKB-SubCell"/>
</dbReference>
<keyword evidence="3 8" id="KW-0436">Ligase</keyword>
<dbReference type="InterPro" id="IPR011063">
    <property type="entry name" value="TilS/TtcA_N"/>
</dbReference>
<dbReference type="AlphaFoldDB" id="A0A495MCN3"/>
<dbReference type="Pfam" id="PF01171">
    <property type="entry name" value="ATP_bind_3"/>
    <property type="match status" value="1"/>
</dbReference>
<evidence type="ECO:0000256" key="4">
    <source>
        <dbReference type="ARBA" id="ARBA00022694"/>
    </source>
</evidence>
<evidence type="ECO:0000256" key="5">
    <source>
        <dbReference type="ARBA" id="ARBA00022741"/>
    </source>
</evidence>
<sequence>MLLKFQKYLAENLPFLREKKLLLALSGGIDSMVLAHLLKQSGYTVWLAHCNFQLRGKESDEDEEFIRNFASENNFKLFVTTFDTNSFAKDNKLSIQVAARQLRYIWFHQLLQENNLDYVLTAHHLDDNLETFLINFSRGTGLEGLTGIPVQNDKIVRPLLTFSREEIQDFAAENKIQWREDSSNSSDKYLRNKLRHDVVPILKSLNPAFLDSFQDTLSHLQQVKSLAEDASVLIYKQVVSEKENQKHFNIAELKRLPNYQAYLFEWLRPFGFKAWQDIYELVDAQSGKVIVSENYRLLKDREYLILEPISEKDSAIYEISEDEIKFPIHLKISAADQIQKQSDTATIYVDKETLKFPLHIRKWREGDYFCPAGIDGKKKVSKYFKDEKMSLSEKESTWLLISDDKVVWIIGKRSDRRFYVNNTTQEILKIETLK</sequence>
<gene>
    <name evidence="8" type="primary">tilS</name>
    <name evidence="10" type="ORF">CLV94_2003</name>
</gene>
<dbReference type="InterPro" id="IPR014729">
    <property type="entry name" value="Rossmann-like_a/b/a_fold"/>
</dbReference>
<dbReference type="OrthoDB" id="9807403at2"/>
<evidence type="ECO:0000256" key="8">
    <source>
        <dbReference type="HAMAP-Rule" id="MF_01161"/>
    </source>
</evidence>
<dbReference type="InterPro" id="IPR012796">
    <property type="entry name" value="Lysidine-tRNA-synth_C"/>
</dbReference>
<dbReference type="InterPro" id="IPR012795">
    <property type="entry name" value="tRNA_Ile_lys_synt_N"/>
</dbReference>
<dbReference type="CDD" id="cd01992">
    <property type="entry name" value="TilS_N"/>
    <property type="match status" value="1"/>
</dbReference>
<keyword evidence="6 8" id="KW-0067">ATP-binding</keyword>
<dbReference type="GO" id="GO:0005524">
    <property type="term" value="F:ATP binding"/>
    <property type="evidence" value="ECO:0007669"/>
    <property type="project" value="UniProtKB-UniRule"/>
</dbReference>
<dbReference type="Gene3D" id="3.40.50.620">
    <property type="entry name" value="HUPs"/>
    <property type="match status" value="1"/>
</dbReference>
<keyword evidence="11" id="KW-1185">Reference proteome</keyword>
<evidence type="ECO:0000313" key="11">
    <source>
        <dbReference type="Proteomes" id="UP000277579"/>
    </source>
</evidence>
<evidence type="ECO:0000256" key="6">
    <source>
        <dbReference type="ARBA" id="ARBA00022840"/>
    </source>
</evidence>
<dbReference type="RefSeq" id="WP_121376328.1">
    <property type="nucleotide sequence ID" value="NZ_RBLC01000002.1"/>
</dbReference>
<protein>
    <recommendedName>
        <fullName evidence="8">tRNA(Ile)-lysidine synthase</fullName>
        <ecNumber evidence="8">6.3.4.19</ecNumber>
    </recommendedName>
    <alternativeName>
        <fullName evidence="8">tRNA(Ile)-2-lysyl-cytidine synthase</fullName>
    </alternativeName>
    <alternativeName>
        <fullName evidence="8">tRNA(Ile)-lysidine synthetase</fullName>
    </alternativeName>
</protein>
<evidence type="ECO:0000259" key="9">
    <source>
        <dbReference type="SMART" id="SM00977"/>
    </source>
</evidence>
<dbReference type="Proteomes" id="UP000277579">
    <property type="component" value="Unassembled WGS sequence"/>
</dbReference>
<dbReference type="HAMAP" id="MF_01161">
    <property type="entry name" value="tRNA_Ile_lys_synt"/>
    <property type="match status" value="1"/>
</dbReference>
<comment type="function">
    <text evidence="8">Ligates lysine onto the cytidine present at position 34 of the AUA codon-specific tRNA(Ile) that contains the anticodon CAU, in an ATP-dependent manner. Cytidine is converted to lysidine, thus changing the amino acid specificity of the tRNA from methionine to isoleucine.</text>
</comment>
<keyword evidence="4 8" id="KW-0819">tRNA processing</keyword>
<comment type="similarity">
    <text evidence="8">Belongs to the tRNA(Ile)-lysidine synthase family.</text>
</comment>
<comment type="catalytic activity">
    <reaction evidence="7 8">
        <text>cytidine(34) in tRNA(Ile2) + L-lysine + ATP = lysidine(34) in tRNA(Ile2) + AMP + diphosphate + H(+)</text>
        <dbReference type="Rhea" id="RHEA:43744"/>
        <dbReference type="Rhea" id="RHEA-COMP:10625"/>
        <dbReference type="Rhea" id="RHEA-COMP:10670"/>
        <dbReference type="ChEBI" id="CHEBI:15378"/>
        <dbReference type="ChEBI" id="CHEBI:30616"/>
        <dbReference type="ChEBI" id="CHEBI:32551"/>
        <dbReference type="ChEBI" id="CHEBI:33019"/>
        <dbReference type="ChEBI" id="CHEBI:82748"/>
        <dbReference type="ChEBI" id="CHEBI:83665"/>
        <dbReference type="ChEBI" id="CHEBI:456215"/>
        <dbReference type="EC" id="6.3.4.19"/>
    </reaction>
</comment>
<dbReference type="InterPro" id="IPR012094">
    <property type="entry name" value="tRNA_Ile_lys_synt"/>
</dbReference>